<dbReference type="AlphaFoldDB" id="L7C5S6"/>
<proteinExistence type="predicted"/>
<evidence type="ECO:0000313" key="3">
    <source>
        <dbReference type="Proteomes" id="UP000010959"/>
    </source>
</evidence>
<evidence type="ECO:0000313" key="2">
    <source>
        <dbReference type="EMBL" id="ELP29524.1"/>
    </source>
</evidence>
<accession>L7C5S6</accession>
<feature type="compositionally biased region" description="Basic and acidic residues" evidence="1">
    <location>
        <begin position="1"/>
        <end position="14"/>
    </location>
</feature>
<feature type="region of interest" description="Disordered" evidence="1">
    <location>
        <begin position="1"/>
        <end position="20"/>
    </location>
</feature>
<comment type="caution">
    <text evidence="2">The sequence shown here is derived from an EMBL/GenBank/DDBJ whole genome shotgun (WGS) entry which is preliminary data.</text>
</comment>
<protein>
    <submittedName>
        <fullName evidence="2">Uncharacterized protein</fullName>
    </submittedName>
</protein>
<reference evidence="2 3" key="1">
    <citation type="journal article" date="2013" name="Mar. Genomics">
        <title>Expression of sulfatases in Rhodopirellula baltica and the diversity of sulfatases in the genus Rhodopirellula.</title>
        <authorList>
            <person name="Wegner C.E."/>
            <person name="Richter-Heitmann T."/>
            <person name="Klindworth A."/>
            <person name="Klockow C."/>
            <person name="Richter M."/>
            <person name="Achstetter T."/>
            <person name="Glockner F.O."/>
            <person name="Harder J."/>
        </authorList>
    </citation>
    <scope>NUCLEOTIDE SEQUENCE [LARGE SCALE GENOMIC DNA]</scope>
    <source>
        <strain evidence="2 3">SWK14</strain>
    </source>
</reference>
<sequence>MPTQKHEIHRDNRPHQPHATFEASNTAFSHFHCVFILVSPMW</sequence>
<name>L7C5S6_RHOBT</name>
<organism evidence="2 3">
    <name type="scientific">Rhodopirellula baltica SWK14</name>
    <dbReference type="NCBI Taxonomy" id="993516"/>
    <lineage>
        <taxon>Bacteria</taxon>
        <taxon>Pseudomonadati</taxon>
        <taxon>Planctomycetota</taxon>
        <taxon>Planctomycetia</taxon>
        <taxon>Pirellulales</taxon>
        <taxon>Pirellulaceae</taxon>
        <taxon>Rhodopirellula</taxon>
    </lineage>
</organism>
<dbReference type="Proteomes" id="UP000010959">
    <property type="component" value="Unassembled WGS sequence"/>
</dbReference>
<evidence type="ECO:0000256" key="1">
    <source>
        <dbReference type="SAM" id="MobiDB-lite"/>
    </source>
</evidence>
<gene>
    <name evidence="2" type="ORF">RBSWK_06601</name>
</gene>
<dbReference type="EMBL" id="AMWG01000188">
    <property type="protein sequence ID" value="ELP29524.1"/>
    <property type="molecule type" value="Genomic_DNA"/>
</dbReference>